<sequence length="153" mass="17063">MADGRETRRTGTGRKYEKTEWSIIEREAFCVLKKFDVWACHNAILSSILDPTAVSQPRLPGVSHSKLVALRCNVPLRFDLWISYTGSAGSNFTQGTSWHSVVPRIVSSLESPSRVDDSSQWFMVLPLCFLFTASAPQRLESGALDYIMGLHGN</sequence>
<evidence type="ECO:0000313" key="2">
    <source>
        <dbReference type="Proteomes" id="UP000887013"/>
    </source>
</evidence>
<name>A0A8X6TZ86_NEPPI</name>
<comment type="caution">
    <text evidence="1">The sequence shown here is derived from an EMBL/GenBank/DDBJ whole genome shotgun (WGS) entry which is preliminary data.</text>
</comment>
<accession>A0A8X6TZ86</accession>
<dbReference type="AlphaFoldDB" id="A0A8X6TZ86"/>
<proteinExistence type="predicted"/>
<evidence type="ECO:0000313" key="1">
    <source>
        <dbReference type="EMBL" id="GFT61908.1"/>
    </source>
</evidence>
<gene>
    <name evidence="1" type="ORF">NPIL_414011</name>
</gene>
<keyword evidence="2" id="KW-1185">Reference proteome</keyword>
<reference evidence="1" key="1">
    <citation type="submission" date="2020-08" db="EMBL/GenBank/DDBJ databases">
        <title>Multicomponent nature underlies the extraordinary mechanical properties of spider dragline silk.</title>
        <authorList>
            <person name="Kono N."/>
            <person name="Nakamura H."/>
            <person name="Mori M."/>
            <person name="Yoshida Y."/>
            <person name="Ohtoshi R."/>
            <person name="Malay A.D."/>
            <person name="Moran D.A.P."/>
            <person name="Tomita M."/>
            <person name="Numata K."/>
            <person name="Arakawa K."/>
        </authorList>
    </citation>
    <scope>NUCLEOTIDE SEQUENCE</scope>
</reference>
<dbReference type="EMBL" id="BMAW01114480">
    <property type="protein sequence ID" value="GFT61908.1"/>
    <property type="molecule type" value="Genomic_DNA"/>
</dbReference>
<protein>
    <submittedName>
        <fullName evidence="1">Uncharacterized protein</fullName>
    </submittedName>
</protein>
<organism evidence="1 2">
    <name type="scientific">Nephila pilipes</name>
    <name type="common">Giant wood spider</name>
    <name type="synonym">Nephila maculata</name>
    <dbReference type="NCBI Taxonomy" id="299642"/>
    <lineage>
        <taxon>Eukaryota</taxon>
        <taxon>Metazoa</taxon>
        <taxon>Ecdysozoa</taxon>
        <taxon>Arthropoda</taxon>
        <taxon>Chelicerata</taxon>
        <taxon>Arachnida</taxon>
        <taxon>Araneae</taxon>
        <taxon>Araneomorphae</taxon>
        <taxon>Entelegynae</taxon>
        <taxon>Araneoidea</taxon>
        <taxon>Nephilidae</taxon>
        <taxon>Nephila</taxon>
    </lineage>
</organism>
<dbReference type="Proteomes" id="UP000887013">
    <property type="component" value="Unassembled WGS sequence"/>
</dbReference>